<evidence type="ECO:0000256" key="7">
    <source>
        <dbReference type="ARBA" id="ARBA00022989"/>
    </source>
</evidence>
<evidence type="ECO:0000256" key="10">
    <source>
        <dbReference type="SAM" id="MobiDB-lite"/>
    </source>
</evidence>
<dbReference type="GO" id="GO:0016020">
    <property type="term" value="C:membrane"/>
    <property type="evidence" value="ECO:0007669"/>
    <property type="project" value="UniProtKB-SubCell"/>
</dbReference>
<keyword evidence="6" id="KW-0732">Signal</keyword>
<evidence type="ECO:0000256" key="6">
    <source>
        <dbReference type="ARBA" id="ARBA00022729"/>
    </source>
</evidence>
<dbReference type="InterPro" id="IPR050578">
    <property type="entry name" value="MARVEL-CKLF_proteins"/>
</dbReference>
<comment type="subcellular location">
    <subcellularLocation>
        <location evidence="1">Membrane</location>
        <topology evidence="1">Multi-pass membrane protein</topology>
    </subcellularLocation>
    <subcellularLocation>
        <location evidence="2">Secreted</location>
    </subcellularLocation>
</comment>
<dbReference type="PROSITE" id="PS51225">
    <property type="entry name" value="MARVEL"/>
    <property type="match status" value="1"/>
</dbReference>
<name>A0AAW1B8C5_CROAD</name>
<evidence type="ECO:0000256" key="2">
    <source>
        <dbReference type="ARBA" id="ARBA00004613"/>
    </source>
</evidence>
<proteinExistence type="inferred from homology"/>
<comment type="similarity">
    <text evidence="3">Belongs to the IL-17 family.</text>
</comment>
<dbReference type="Pfam" id="PF06083">
    <property type="entry name" value="IL17"/>
    <property type="match status" value="1"/>
</dbReference>
<evidence type="ECO:0000256" key="4">
    <source>
        <dbReference type="ARBA" id="ARBA00022525"/>
    </source>
</evidence>
<sequence>MSGGPQFATCPPRSSILSSFFQATIGVLFLVSVPRQIHGCFSMHDCCNHGRIHNLGTHLKMSDPITSPSATDSAMECRASSDGTVAERSISPWSYKKDFSATRYPQNLWQASCSCDHCLSFKSSVQHNRRTYNTLEAKGNSVTVQHSVIVFYREHCPGRPGWFYLQPHNYVVNVSCACVVPTYSSKAQEIVTKGDHVTPGHCCNGPRESAGAAPGSSLRSGAACRPTSAAPSRSPRPLAAPRAAAGQSGACSPALVASWPGRTILLCPARDGRAKGRGAAGGAASGAGWIAALPGRPRLLCSSFSFSSSGGCWCCPGPPRIPRPPLAVPRGGRMGEQEPAAGEEGGFALDKEFLRSPKGVLMGVELGLCFLVFLLLTASVSAYMGAALLEMLVTLTFLALRVTYYHERLTRVNWPCLDFLRCVSGAIIFIVVGFAVVATNHEGSAVSAFVFSLILIGIFCLDAYKTYQAEMGSEEDPDRR</sequence>
<keyword evidence="7 11" id="KW-1133">Transmembrane helix</keyword>
<dbReference type="InterPro" id="IPR010345">
    <property type="entry name" value="IL-17_fam"/>
</dbReference>
<feature type="transmembrane region" description="Helical" evidence="11">
    <location>
        <begin position="444"/>
        <end position="464"/>
    </location>
</feature>
<keyword evidence="8 9" id="KW-0472">Membrane</keyword>
<feature type="transmembrane region" description="Helical" evidence="11">
    <location>
        <begin position="416"/>
        <end position="438"/>
    </location>
</feature>
<accession>A0AAW1B8C5</accession>
<feature type="domain" description="MARVEL" evidence="12">
    <location>
        <begin position="353"/>
        <end position="471"/>
    </location>
</feature>
<feature type="transmembrane region" description="Helical" evidence="11">
    <location>
        <begin position="15"/>
        <end position="33"/>
    </location>
</feature>
<evidence type="ECO:0000256" key="3">
    <source>
        <dbReference type="ARBA" id="ARBA00007236"/>
    </source>
</evidence>
<evidence type="ECO:0000256" key="1">
    <source>
        <dbReference type="ARBA" id="ARBA00004141"/>
    </source>
</evidence>
<organism evidence="13 14">
    <name type="scientific">Crotalus adamanteus</name>
    <name type="common">Eastern diamondback rattlesnake</name>
    <dbReference type="NCBI Taxonomy" id="8729"/>
    <lineage>
        <taxon>Eukaryota</taxon>
        <taxon>Metazoa</taxon>
        <taxon>Chordata</taxon>
        <taxon>Craniata</taxon>
        <taxon>Vertebrata</taxon>
        <taxon>Euteleostomi</taxon>
        <taxon>Lepidosauria</taxon>
        <taxon>Squamata</taxon>
        <taxon>Bifurcata</taxon>
        <taxon>Unidentata</taxon>
        <taxon>Episquamata</taxon>
        <taxon>Toxicofera</taxon>
        <taxon>Serpentes</taxon>
        <taxon>Colubroidea</taxon>
        <taxon>Viperidae</taxon>
        <taxon>Crotalinae</taxon>
        <taxon>Crotalus</taxon>
    </lineage>
</organism>
<evidence type="ECO:0000313" key="14">
    <source>
        <dbReference type="Proteomes" id="UP001474421"/>
    </source>
</evidence>
<dbReference type="GO" id="GO:0005576">
    <property type="term" value="C:extracellular region"/>
    <property type="evidence" value="ECO:0007669"/>
    <property type="project" value="UniProtKB-SubCell"/>
</dbReference>
<evidence type="ECO:0000256" key="9">
    <source>
        <dbReference type="PROSITE-ProRule" id="PRU00581"/>
    </source>
</evidence>
<reference evidence="13 14" key="1">
    <citation type="journal article" date="2024" name="Proc. Natl. Acad. Sci. U.S.A.">
        <title>The genetic regulatory architecture and epigenomic basis for age-related changes in rattlesnake venom.</title>
        <authorList>
            <person name="Hogan M.P."/>
            <person name="Holding M.L."/>
            <person name="Nystrom G.S."/>
            <person name="Colston T.J."/>
            <person name="Bartlett D.A."/>
            <person name="Mason A.J."/>
            <person name="Ellsworth S.A."/>
            <person name="Rautsaw R.M."/>
            <person name="Lawrence K.C."/>
            <person name="Strickland J.L."/>
            <person name="He B."/>
            <person name="Fraser P."/>
            <person name="Margres M.J."/>
            <person name="Gilbert D.M."/>
            <person name="Gibbs H.L."/>
            <person name="Parkinson C.L."/>
            <person name="Rokyta D.R."/>
        </authorList>
    </citation>
    <scope>NUCLEOTIDE SEQUENCE [LARGE SCALE GENOMIC DNA]</scope>
    <source>
        <strain evidence="13">DRR0105</strain>
    </source>
</reference>
<dbReference type="GO" id="GO:0005125">
    <property type="term" value="F:cytokine activity"/>
    <property type="evidence" value="ECO:0007669"/>
    <property type="project" value="InterPro"/>
</dbReference>
<dbReference type="InterPro" id="IPR008253">
    <property type="entry name" value="Marvel"/>
</dbReference>
<evidence type="ECO:0000256" key="5">
    <source>
        <dbReference type="ARBA" id="ARBA00022692"/>
    </source>
</evidence>
<feature type="compositionally biased region" description="Low complexity" evidence="10">
    <location>
        <begin position="222"/>
        <end position="243"/>
    </location>
</feature>
<protein>
    <submittedName>
        <fullName evidence="13">CKLF-like MARVEL transmembrane domain-containing protein 5</fullName>
    </submittedName>
</protein>
<evidence type="ECO:0000313" key="13">
    <source>
        <dbReference type="EMBL" id="KAK9398235.1"/>
    </source>
</evidence>
<keyword evidence="14" id="KW-1185">Reference proteome</keyword>
<feature type="transmembrane region" description="Helical" evidence="11">
    <location>
        <begin position="359"/>
        <end position="376"/>
    </location>
</feature>
<dbReference type="EMBL" id="JAOTOJ010000008">
    <property type="protein sequence ID" value="KAK9398235.1"/>
    <property type="molecule type" value="Genomic_DNA"/>
</dbReference>
<dbReference type="SUPFAM" id="SSF57501">
    <property type="entry name" value="Cystine-knot cytokines"/>
    <property type="match status" value="1"/>
</dbReference>
<dbReference type="InterPro" id="IPR029034">
    <property type="entry name" value="Cystine-knot_cytokine"/>
</dbReference>
<keyword evidence="5 9" id="KW-0812">Transmembrane</keyword>
<evidence type="ECO:0000259" key="12">
    <source>
        <dbReference type="PROSITE" id="PS51225"/>
    </source>
</evidence>
<dbReference type="AlphaFoldDB" id="A0AAW1B8C5"/>
<feature type="region of interest" description="Disordered" evidence="10">
    <location>
        <begin position="211"/>
        <end position="243"/>
    </location>
</feature>
<keyword evidence="4" id="KW-0964">Secreted</keyword>
<gene>
    <name evidence="13" type="ORF">NXF25_021596</name>
</gene>
<dbReference type="Proteomes" id="UP001474421">
    <property type="component" value="Unassembled WGS sequence"/>
</dbReference>
<evidence type="ECO:0000256" key="11">
    <source>
        <dbReference type="SAM" id="Phobius"/>
    </source>
</evidence>
<evidence type="ECO:0000256" key="8">
    <source>
        <dbReference type="ARBA" id="ARBA00023136"/>
    </source>
</evidence>
<dbReference type="PANTHER" id="PTHR22776">
    <property type="entry name" value="MARVEL-CONTAINING POTENTIAL LIPID RAFT-ASSOCIATED PROTEIN"/>
    <property type="match status" value="1"/>
</dbReference>
<feature type="transmembrane region" description="Helical" evidence="11">
    <location>
        <begin position="382"/>
        <end position="404"/>
    </location>
</feature>
<comment type="caution">
    <text evidence="13">The sequence shown here is derived from an EMBL/GenBank/DDBJ whole genome shotgun (WGS) entry which is preliminary data.</text>
</comment>
<dbReference type="Gene3D" id="2.10.90.10">
    <property type="entry name" value="Cystine-knot cytokines"/>
    <property type="match status" value="1"/>
</dbReference>
<dbReference type="PANTHER" id="PTHR22776:SF26">
    <property type="entry name" value="CKLF-LIKE MARVEL TRANSMEMBRANE DOMAIN-CONTAINING PROTEIN 5"/>
    <property type="match status" value="1"/>
</dbReference>